<gene>
    <name evidence="8" type="ORF">SAMN05421781_1179</name>
</gene>
<keyword evidence="2 6" id="KW-0813">Transport</keyword>
<proteinExistence type="inferred from homology"/>
<feature type="transmembrane region" description="Helical" evidence="6">
    <location>
        <begin position="109"/>
        <end position="128"/>
    </location>
</feature>
<keyword evidence="5 6" id="KW-0472">Membrane</keyword>
<dbReference type="EMBL" id="FNNC01000002">
    <property type="protein sequence ID" value="SDW37231.1"/>
    <property type="molecule type" value="Genomic_DNA"/>
</dbReference>
<evidence type="ECO:0000313" key="8">
    <source>
        <dbReference type="EMBL" id="SDW37231.1"/>
    </source>
</evidence>
<feature type="transmembrane region" description="Helical" evidence="6">
    <location>
        <begin position="263"/>
        <end position="285"/>
    </location>
</feature>
<evidence type="ECO:0000256" key="6">
    <source>
        <dbReference type="RuleBase" id="RU363032"/>
    </source>
</evidence>
<dbReference type="InterPro" id="IPR000515">
    <property type="entry name" value="MetI-like"/>
</dbReference>
<evidence type="ECO:0000256" key="2">
    <source>
        <dbReference type="ARBA" id="ARBA00022448"/>
    </source>
</evidence>
<dbReference type="GO" id="GO:0005886">
    <property type="term" value="C:plasma membrane"/>
    <property type="evidence" value="ECO:0007669"/>
    <property type="project" value="UniProtKB-SubCell"/>
</dbReference>
<dbReference type="PANTHER" id="PTHR43759">
    <property type="entry name" value="TREHALOSE TRANSPORT SYSTEM PERMEASE PROTEIN SUGA"/>
    <property type="match status" value="1"/>
</dbReference>
<organism evidence="8 9">
    <name type="scientific">Marinococcus luteus</name>
    <dbReference type="NCBI Taxonomy" id="1122204"/>
    <lineage>
        <taxon>Bacteria</taxon>
        <taxon>Bacillati</taxon>
        <taxon>Bacillota</taxon>
        <taxon>Bacilli</taxon>
        <taxon>Bacillales</taxon>
        <taxon>Bacillaceae</taxon>
        <taxon>Marinococcus</taxon>
    </lineage>
</organism>
<keyword evidence="3 6" id="KW-0812">Transmembrane</keyword>
<dbReference type="Proteomes" id="UP000199488">
    <property type="component" value="Unassembled WGS sequence"/>
</dbReference>
<reference evidence="8 9" key="1">
    <citation type="submission" date="2016-10" db="EMBL/GenBank/DDBJ databases">
        <authorList>
            <person name="de Groot N.N."/>
        </authorList>
    </citation>
    <scope>NUCLEOTIDE SEQUENCE [LARGE SCALE GENOMIC DNA]</scope>
    <source>
        <strain evidence="8 9">DSM 23126</strain>
    </source>
</reference>
<feature type="domain" description="ABC transmembrane type-1" evidence="7">
    <location>
        <begin position="67"/>
        <end position="286"/>
    </location>
</feature>
<dbReference type="GO" id="GO:0055085">
    <property type="term" value="P:transmembrane transport"/>
    <property type="evidence" value="ECO:0007669"/>
    <property type="project" value="InterPro"/>
</dbReference>
<feature type="transmembrane region" description="Helical" evidence="6">
    <location>
        <begin position="211"/>
        <end position="231"/>
    </location>
</feature>
<dbReference type="Pfam" id="PF00528">
    <property type="entry name" value="BPD_transp_1"/>
    <property type="match status" value="1"/>
</dbReference>
<protein>
    <submittedName>
        <fullName evidence="8">Putative spermidine/putrescine transport system permease protein</fullName>
    </submittedName>
</protein>
<feature type="transmembrane region" description="Helical" evidence="6">
    <location>
        <begin position="73"/>
        <end position="97"/>
    </location>
</feature>
<dbReference type="CDD" id="cd06261">
    <property type="entry name" value="TM_PBP2"/>
    <property type="match status" value="1"/>
</dbReference>
<dbReference type="InterPro" id="IPR052730">
    <property type="entry name" value="Sugar_ABC_transporter"/>
</dbReference>
<sequence length="297" mass="32498">MQAMQSGPKTGGKMKLFKGKSMIAMLLPALLVTAGLSFYAVAVLWTRLGAEGNPLVVLNDVASLPSFWESLSFSLGVTAVSTVLSLGIGVAASKLLFGKKRSAGAGALFWIPMAVPHFVGAYLVIWFFSQSGWAASLTQQLGWIDNRTEFPILTNDTSGIGIVLSYVWKEVPFVVLMTAPVYLEMNNSVKHAVATLGGGSFRKFKDGEWPYLKAVTLETGVILFAFVFGAFEVPGLVGATRPEMIGVTIFEWYSGGNWEERPYAYAVSAWTGVVFIILSALLMWYTRRLRIRIWRGE</sequence>
<evidence type="ECO:0000256" key="4">
    <source>
        <dbReference type="ARBA" id="ARBA00022989"/>
    </source>
</evidence>
<dbReference type="SUPFAM" id="SSF161098">
    <property type="entry name" value="MetI-like"/>
    <property type="match status" value="1"/>
</dbReference>
<evidence type="ECO:0000259" key="7">
    <source>
        <dbReference type="PROSITE" id="PS50928"/>
    </source>
</evidence>
<comment type="subcellular location">
    <subcellularLocation>
        <location evidence="6">Cell membrane</location>
        <topology evidence="6">Multi-pass membrane protein</topology>
    </subcellularLocation>
    <subcellularLocation>
        <location evidence="1">Membrane</location>
        <topology evidence="1">Multi-pass membrane protein</topology>
    </subcellularLocation>
</comment>
<keyword evidence="4 6" id="KW-1133">Transmembrane helix</keyword>
<name>A0A1H2T057_9BACI</name>
<keyword evidence="9" id="KW-1185">Reference proteome</keyword>
<comment type="similarity">
    <text evidence="6">Belongs to the binding-protein-dependent transport system permease family.</text>
</comment>
<evidence type="ECO:0000256" key="5">
    <source>
        <dbReference type="ARBA" id="ARBA00023136"/>
    </source>
</evidence>
<evidence type="ECO:0000256" key="1">
    <source>
        <dbReference type="ARBA" id="ARBA00004141"/>
    </source>
</evidence>
<feature type="transmembrane region" description="Helical" evidence="6">
    <location>
        <begin position="160"/>
        <end position="183"/>
    </location>
</feature>
<dbReference type="PANTHER" id="PTHR43759:SF1">
    <property type="entry name" value="GLUCOSE IMPORT SYSTEM PERMEASE PROTEIN GLCT"/>
    <property type="match status" value="1"/>
</dbReference>
<dbReference type="Gene3D" id="1.10.3720.10">
    <property type="entry name" value="MetI-like"/>
    <property type="match status" value="1"/>
</dbReference>
<dbReference type="InterPro" id="IPR035906">
    <property type="entry name" value="MetI-like_sf"/>
</dbReference>
<accession>A0A1H2T057</accession>
<dbReference type="PROSITE" id="PS50928">
    <property type="entry name" value="ABC_TM1"/>
    <property type="match status" value="1"/>
</dbReference>
<dbReference type="AlphaFoldDB" id="A0A1H2T057"/>
<evidence type="ECO:0000313" key="9">
    <source>
        <dbReference type="Proteomes" id="UP000199488"/>
    </source>
</evidence>
<evidence type="ECO:0000256" key="3">
    <source>
        <dbReference type="ARBA" id="ARBA00022692"/>
    </source>
</evidence>
<dbReference type="STRING" id="1122204.SAMN05421781_1179"/>